<organism evidence="1 2">
    <name type="scientific">Pleurodeles waltl</name>
    <name type="common">Iberian ribbed newt</name>
    <dbReference type="NCBI Taxonomy" id="8319"/>
    <lineage>
        <taxon>Eukaryota</taxon>
        <taxon>Metazoa</taxon>
        <taxon>Chordata</taxon>
        <taxon>Craniata</taxon>
        <taxon>Vertebrata</taxon>
        <taxon>Euteleostomi</taxon>
        <taxon>Amphibia</taxon>
        <taxon>Batrachia</taxon>
        <taxon>Caudata</taxon>
        <taxon>Salamandroidea</taxon>
        <taxon>Salamandridae</taxon>
        <taxon>Pleurodelinae</taxon>
        <taxon>Pleurodeles</taxon>
    </lineage>
</organism>
<comment type="caution">
    <text evidence="1">The sequence shown here is derived from an EMBL/GenBank/DDBJ whole genome shotgun (WGS) entry which is preliminary data.</text>
</comment>
<evidence type="ECO:0000313" key="2">
    <source>
        <dbReference type="Proteomes" id="UP001066276"/>
    </source>
</evidence>
<evidence type="ECO:0000313" key="1">
    <source>
        <dbReference type="EMBL" id="KAJ1185964.1"/>
    </source>
</evidence>
<proteinExistence type="predicted"/>
<reference evidence="1" key="1">
    <citation type="journal article" date="2022" name="bioRxiv">
        <title>Sequencing and chromosome-scale assembly of the giantPleurodeles waltlgenome.</title>
        <authorList>
            <person name="Brown T."/>
            <person name="Elewa A."/>
            <person name="Iarovenko S."/>
            <person name="Subramanian E."/>
            <person name="Araus A.J."/>
            <person name="Petzold A."/>
            <person name="Susuki M."/>
            <person name="Suzuki K.-i.T."/>
            <person name="Hayashi T."/>
            <person name="Toyoda A."/>
            <person name="Oliveira C."/>
            <person name="Osipova E."/>
            <person name="Leigh N.D."/>
            <person name="Simon A."/>
            <person name="Yun M.H."/>
        </authorList>
    </citation>
    <scope>NUCLEOTIDE SEQUENCE</scope>
    <source>
        <strain evidence="1">20211129_DDA</strain>
        <tissue evidence="1">Liver</tissue>
    </source>
</reference>
<dbReference type="Proteomes" id="UP001066276">
    <property type="component" value="Chromosome 3_1"/>
</dbReference>
<name>A0AAV7UD97_PLEWA</name>
<dbReference type="AlphaFoldDB" id="A0AAV7UD97"/>
<accession>A0AAV7UD97</accession>
<dbReference type="EMBL" id="JANPWB010000005">
    <property type="protein sequence ID" value="KAJ1185964.1"/>
    <property type="molecule type" value="Genomic_DNA"/>
</dbReference>
<sequence length="107" mass="11619">MQLLAEGTGLLRGSVGTLRTQGQWTGLRGSAVPALAGEGDAKVDRRREACPSKNSLHSQGQTIWNATWDTVYPKGPRYTGPVNYTLLGTEAHAARQFQRQSNTVTLH</sequence>
<keyword evidence="2" id="KW-1185">Reference proteome</keyword>
<gene>
    <name evidence="1" type="ORF">NDU88_002749</name>
</gene>
<protein>
    <submittedName>
        <fullName evidence="1">Uncharacterized protein</fullName>
    </submittedName>
</protein>